<name>A0ABY8V2A5_9BACI</name>
<protein>
    <submittedName>
        <fullName evidence="2">Uncharacterized protein</fullName>
    </submittedName>
</protein>
<sequence length="100" mass="11283">MGKRHAFLSQSFIGLMLCVVWFFLSAFSEGFHRFVLHEIGWHPLLVTIIVPLFVFVWGIVELVKVNQPITSLVNLGVMIGSLLLSAVSLFTLFMGLLYLD</sequence>
<reference evidence="2 3" key="1">
    <citation type="submission" date="2023-05" db="EMBL/GenBank/DDBJ databases">
        <title>Comparative genomics reveals the evidence of polycyclic aromatic hydrocarbons degradation in moderately halophilic genus Pontibacillus.</title>
        <authorList>
            <person name="Yang H."/>
            <person name="Qian Z."/>
        </authorList>
    </citation>
    <scope>NUCLEOTIDE SEQUENCE [LARGE SCALE GENOMIC DNA]</scope>
    <source>
        <strain evidence="3">HN14</strain>
    </source>
</reference>
<feature type="transmembrane region" description="Helical" evidence="1">
    <location>
        <begin position="72"/>
        <end position="99"/>
    </location>
</feature>
<keyword evidence="1" id="KW-1133">Transmembrane helix</keyword>
<evidence type="ECO:0000256" key="1">
    <source>
        <dbReference type="SAM" id="Phobius"/>
    </source>
</evidence>
<keyword evidence="1" id="KW-0472">Membrane</keyword>
<evidence type="ECO:0000313" key="3">
    <source>
        <dbReference type="Proteomes" id="UP001236652"/>
    </source>
</evidence>
<feature type="transmembrane region" description="Helical" evidence="1">
    <location>
        <begin position="7"/>
        <end position="27"/>
    </location>
</feature>
<feature type="transmembrane region" description="Helical" evidence="1">
    <location>
        <begin position="39"/>
        <end position="60"/>
    </location>
</feature>
<evidence type="ECO:0000313" key="2">
    <source>
        <dbReference type="EMBL" id="WIF99136.1"/>
    </source>
</evidence>
<proteinExistence type="predicted"/>
<keyword evidence="3" id="KW-1185">Reference proteome</keyword>
<keyword evidence="1" id="KW-0812">Transmembrane</keyword>
<organism evidence="2 3">
    <name type="scientific">Pontibacillus chungwhensis</name>
    <dbReference type="NCBI Taxonomy" id="265426"/>
    <lineage>
        <taxon>Bacteria</taxon>
        <taxon>Bacillati</taxon>
        <taxon>Bacillota</taxon>
        <taxon>Bacilli</taxon>
        <taxon>Bacillales</taxon>
        <taxon>Bacillaceae</taxon>
        <taxon>Pontibacillus</taxon>
    </lineage>
</organism>
<dbReference type="EMBL" id="CP126446">
    <property type="protein sequence ID" value="WIF99136.1"/>
    <property type="molecule type" value="Genomic_DNA"/>
</dbReference>
<dbReference type="RefSeq" id="WP_231418247.1">
    <property type="nucleotide sequence ID" value="NZ_CP126446.1"/>
</dbReference>
<dbReference type="Proteomes" id="UP001236652">
    <property type="component" value="Chromosome"/>
</dbReference>
<accession>A0ABY8V2A5</accession>
<gene>
    <name evidence="2" type="ORF">QNI29_05630</name>
</gene>